<dbReference type="AlphaFoldDB" id="A0A5U7H8N6"/>
<comment type="caution">
    <text evidence="2">The sequence shown here is derived from an EMBL/GenBank/DDBJ whole genome shotgun (WGS) entry which is preliminary data.</text>
</comment>
<dbReference type="InterPro" id="IPR036937">
    <property type="entry name" value="Adhesion_dom_fimbrial_sf"/>
</dbReference>
<reference evidence="2" key="1">
    <citation type="submission" date="2018-07" db="EMBL/GenBank/DDBJ databases">
        <authorList>
            <consortium name="PulseNet: The National Subtyping Network for Foodborne Disease Surveillance"/>
            <person name="Tarr C.L."/>
            <person name="Trees E."/>
            <person name="Katz L.S."/>
            <person name="Carleton-Romer H.A."/>
            <person name="Stroika S."/>
            <person name="Kucerova Z."/>
            <person name="Roache K.F."/>
            <person name="Sabol A.L."/>
            <person name="Besser J."/>
            <person name="Gerner-Smidt P."/>
        </authorList>
    </citation>
    <scope>NUCLEOTIDE SEQUENCE</scope>
    <source>
        <strain evidence="2">PNUSAS011535</strain>
    </source>
</reference>
<feature type="compositionally biased region" description="Basic and acidic residues" evidence="1">
    <location>
        <begin position="1"/>
        <end position="16"/>
    </location>
</feature>
<evidence type="ECO:0000313" key="2">
    <source>
        <dbReference type="EMBL" id="EBR3632826.1"/>
    </source>
</evidence>
<dbReference type="EMBL" id="AAGSAC010000010">
    <property type="protein sequence ID" value="EBR3632826.1"/>
    <property type="molecule type" value="Genomic_DNA"/>
</dbReference>
<organism evidence="2">
    <name type="scientific">Salmonella enterica</name>
    <name type="common">Salmonella choleraesuis</name>
    <dbReference type="NCBI Taxonomy" id="28901"/>
    <lineage>
        <taxon>Bacteria</taxon>
        <taxon>Pseudomonadati</taxon>
        <taxon>Pseudomonadota</taxon>
        <taxon>Gammaproteobacteria</taxon>
        <taxon>Enterobacterales</taxon>
        <taxon>Enterobacteriaceae</taxon>
        <taxon>Salmonella</taxon>
    </lineage>
</organism>
<dbReference type="InterPro" id="IPR008966">
    <property type="entry name" value="Adhesion_dom_sf"/>
</dbReference>
<evidence type="ECO:0000256" key="1">
    <source>
        <dbReference type="SAM" id="MobiDB-lite"/>
    </source>
</evidence>
<proteinExistence type="predicted"/>
<dbReference type="GO" id="GO:0009289">
    <property type="term" value="C:pilus"/>
    <property type="evidence" value="ECO:0007669"/>
    <property type="project" value="InterPro"/>
</dbReference>
<accession>A0A5U7H8N6</accession>
<dbReference type="SUPFAM" id="SSF49401">
    <property type="entry name" value="Bacterial adhesins"/>
    <property type="match status" value="1"/>
</dbReference>
<sequence length="235" mass="24603">MNDMNRAEQMMKRAEDTGAGEHLSRKAIPGQYKGENRPAGRITTVLSRRGMVTGLALLLSAGMCGGVRGDVVTFTYRVVANTCTLTSTGATTDTTIGASSSFDVNWGTLTREQLTPGHEVTKNFGVEMSCAGLPYAPSLTITGTNRPTTTGDTIYVTDSGTSAAGFAVMAATSDGATEMAKTTAALKGTATSLAEDTKKKILLTAWPTLMPGKKLAYLKGVRDIKGAVTITVSYN</sequence>
<name>A0A5U7H8N6_SALER</name>
<dbReference type="GO" id="GO:0007155">
    <property type="term" value="P:cell adhesion"/>
    <property type="evidence" value="ECO:0007669"/>
    <property type="project" value="InterPro"/>
</dbReference>
<dbReference type="Gene3D" id="2.60.40.1090">
    <property type="entry name" value="Fimbrial-type adhesion domain"/>
    <property type="match status" value="1"/>
</dbReference>
<feature type="region of interest" description="Disordered" evidence="1">
    <location>
        <begin position="1"/>
        <end position="36"/>
    </location>
</feature>
<gene>
    <name evidence="2" type="ORF">B7823_06900</name>
</gene>
<protein>
    <submittedName>
        <fullName evidence="2">Type 1 fimbrial protein</fullName>
    </submittedName>
</protein>